<dbReference type="EMBL" id="BJLH01000005">
    <property type="protein sequence ID" value="GEA60072.1"/>
    <property type="molecule type" value="Genomic_DNA"/>
</dbReference>
<protein>
    <submittedName>
        <fullName evidence="1">Uncharacterized protein</fullName>
    </submittedName>
</protein>
<evidence type="ECO:0000313" key="2">
    <source>
        <dbReference type="Proteomes" id="UP000318242"/>
    </source>
</evidence>
<dbReference type="Proteomes" id="UP000318242">
    <property type="component" value="Unassembled WGS sequence"/>
</dbReference>
<keyword evidence="2" id="KW-1185">Reference proteome</keyword>
<name>A0A4Y3ILZ0_9VIBR</name>
<proteinExistence type="predicted"/>
<accession>A0A4Y3ILZ0</accession>
<dbReference type="AlphaFoldDB" id="A0A4Y3ILZ0"/>
<reference evidence="1 2" key="1">
    <citation type="submission" date="2019-06" db="EMBL/GenBank/DDBJ databases">
        <title>Whole genome shotgun sequence of Vibrio comitans NBRC 102076.</title>
        <authorList>
            <person name="Hosoyama A."/>
            <person name="Uohara A."/>
            <person name="Ohji S."/>
            <person name="Ichikawa N."/>
        </authorList>
    </citation>
    <scope>NUCLEOTIDE SEQUENCE [LARGE SCALE GENOMIC DNA]</scope>
    <source>
        <strain evidence="1 2">NBRC 102076</strain>
    </source>
</reference>
<sequence>MSTVDFPIYNLASHFPQLGYCSVQGYPLRRSFSNTAARQFWIHTKFPFKPEISDFMTPAGESL</sequence>
<gene>
    <name evidence="1" type="ORF">VCO01S_12650</name>
</gene>
<evidence type="ECO:0000313" key="1">
    <source>
        <dbReference type="EMBL" id="GEA60072.1"/>
    </source>
</evidence>
<organism evidence="1 2">
    <name type="scientific">Vibrio comitans NBRC 102076</name>
    <dbReference type="NCBI Taxonomy" id="1219078"/>
    <lineage>
        <taxon>Bacteria</taxon>
        <taxon>Pseudomonadati</taxon>
        <taxon>Pseudomonadota</taxon>
        <taxon>Gammaproteobacteria</taxon>
        <taxon>Vibrionales</taxon>
        <taxon>Vibrionaceae</taxon>
        <taxon>Vibrio</taxon>
    </lineage>
</organism>
<comment type="caution">
    <text evidence="1">The sequence shown here is derived from an EMBL/GenBank/DDBJ whole genome shotgun (WGS) entry which is preliminary data.</text>
</comment>